<dbReference type="RefSeq" id="WP_203387245.1">
    <property type="nucleotide sequence ID" value="NZ_CP064781.1"/>
</dbReference>
<dbReference type="EC" id="4.1.3.27" evidence="5 15"/>
<evidence type="ECO:0000256" key="3">
    <source>
        <dbReference type="ARBA" id="ARBA00009562"/>
    </source>
</evidence>
<evidence type="ECO:0000256" key="15">
    <source>
        <dbReference type="RuleBase" id="RU364045"/>
    </source>
</evidence>
<comment type="catalytic activity">
    <reaction evidence="14 15">
        <text>chorismate + L-glutamine = anthranilate + pyruvate + L-glutamate + H(+)</text>
        <dbReference type="Rhea" id="RHEA:21732"/>
        <dbReference type="ChEBI" id="CHEBI:15361"/>
        <dbReference type="ChEBI" id="CHEBI:15378"/>
        <dbReference type="ChEBI" id="CHEBI:16567"/>
        <dbReference type="ChEBI" id="CHEBI:29748"/>
        <dbReference type="ChEBI" id="CHEBI:29985"/>
        <dbReference type="ChEBI" id="CHEBI:58359"/>
        <dbReference type="EC" id="4.1.3.27"/>
    </reaction>
</comment>
<evidence type="ECO:0000256" key="10">
    <source>
        <dbReference type="ARBA" id="ARBA00022842"/>
    </source>
</evidence>
<evidence type="ECO:0000256" key="1">
    <source>
        <dbReference type="ARBA" id="ARBA00001946"/>
    </source>
</evidence>
<gene>
    <name evidence="15" type="primary">trpE</name>
    <name evidence="18" type="ORF">IWH25_18565</name>
</gene>
<sequence length="499" mass="54504">MTETEFNALAAQGYNRIPVTLETFADLDTPLSIYLKLADSPYSYLLESVQGGERFGRYSFIGISSPTRIAVYGHQVLVLTGQRISEREDDTNPLDFIEKFMGRFRAAPSSNLPRFCGGLVGAFGYDTVRYVETKLTRTQKEGKFAGDLGTPDILLFLSEEIAVVDNLSGKLTLVVYAEPGVPGAFQKARARLKELLAKLRAPVQIPEEKPTASQPAVSVFGEAAFKSAVAKAKQYIRDGDIMQVVLSQRMTKPFTASPLALYRALRTLNPSPYMFYFDCEDFHIVGASPEILVRLEHEGGEGIVTVRPIAGTRRRGASHDEDLALEKELLADQKERAEHVQLLDLGRNDVGRVAQVGAVKVTENMTIERYSHVMHIVSNVEGKLQPGLNALDVLKATLPAGTLSGAPKVRAMEIIDELEPVKRGIYGGAIGYLGFHGDMDLAIAIRTAVIKDGQLNVQAGAGIVADSDPTAEWQETQSKARAVLRAAEMAEHGLDTRID</sequence>
<proteinExistence type="inferred from homology"/>
<evidence type="ECO:0000256" key="2">
    <source>
        <dbReference type="ARBA" id="ARBA00004873"/>
    </source>
</evidence>
<dbReference type="Pfam" id="PF00425">
    <property type="entry name" value="Chorismate_bind"/>
    <property type="match status" value="1"/>
</dbReference>
<dbReference type="GO" id="GO:0046872">
    <property type="term" value="F:metal ion binding"/>
    <property type="evidence" value="ECO:0007669"/>
    <property type="project" value="UniProtKB-KW"/>
</dbReference>
<keyword evidence="12 15" id="KW-0456">Lyase</keyword>
<dbReference type="Gene3D" id="3.60.120.10">
    <property type="entry name" value="Anthranilate synthase"/>
    <property type="match status" value="1"/>
</dbReference>
<comment type="similarity">
    <text evidence="3 15">Belongs to the anthranilate synthase component I family.</text>
</comment>
<dbReference type="Pfam" id="PF04715">
    <property type="entry name" value="Anth_synt_I_N"/>
    <property type="match status" value="1"/>
</dbReference>
<dbReference type="Proteomes" id="UP000663444">
    <property type="component" value="Chromosome"/>
</dbReference>
<dbReference type="KEGG" id="ares:IWH25_18565"/>
<dbReference type="InterPro" id="IPR019999">
    <property type="entry name" value="Anth_synth_I-like"/>
</dbReference>
<dbReference type="PANTHER" id="PTHR11236:SF48">
    <property type="entry name" value="ISOCHORISMATE SYNTHASE MENF"/>
    <property type="match status" value="1"/>
</dbReference>
<dbReference type="EMBL" id="CP064781">
    <property type="protein sequence ID" value="QRJ63713.1"/>
    <property type="molecule type" value="Genomic_DNA"/>
</dbReference>
<dbReference type="SUPFAM" id="SSF56322">
    <property type="entry name" value="ADC synthase"/>
    <property type="match status" value="1"/>
</dbReference>
<evidence type="ECO:0000259" key="17">
    <source>
        <dbReference type="Pfam" id="PF04715"/>
    </source>
</evidence>
<dbReference type="PRINTS" id="PR00095">
    <property type="entry name" value="ANTSNTHASEI"/>
</dbReference>
<keyword evidence="11 15" id="KW-0057">Aromatic amino acid biosynthesis</keyword>
<evidence type="ECO:0000313" key="18">
    <source>
        <dbReference type="EMBL" id="QRJ63713.1"/>
    </source>
</evidence>
<evidence type="ECO:0000256" key="4">
    <source>
        <dbReference type="ARBA" id="ARBA00011575"/>
    </source>
</evidence>
<dbReference type="InterPro" id="IPR005801">
    <property type="entry name" value="ADC_synthase"/>
</dbReference>
<dbReference type="PANTHER" id="PTHR11236">
    <property type="entry name" value="AMINOBENZOATE/ANTHRANILATE SYNTHASE"/>
    <property type="match status" value="1"/>
</dbReference>
<reference evidence="18" key="1">
    <citation type="submission" date="2020-11" db="EMBL/GenBank/DDBJ databases">
        <title>Azospira restricta DSM 18626 genome sequence.</title>
        <authorList>
            <person name="Moe W.M."/>
        </authorList>
    </citation>
    <scope>NUCLEOTIDE SEQUENCE</scope>
    <source>
        <strain evidence="18">DSM 18626</strain>
    </source>
</reference>
<dbReference type="GO" id="GO:0000162">
    <property type="term" value="P:L-tryptophan biosynthetic process"/>
    <property type="evidence" value="ECO:0007669"/>
    <property type="project" value="UniProtKB-KW"/>
</dbReference>
<organism evidence="18 19">
    <name type="scientific">Azospira restricta</name>
    <dbReference type="NCBI Taxonomy" id="404405"/>
    <lineage>
        <taxon>Bacteria</taxon>
        <taxon>Pseudomonadati</taxon>
        <taxon>Pseudomonadota</taxon>
        <taxon>Betaproteobacteria</taxon>
        <taxon>Rhodocyclales</taxon>
        <taxon>Rhodocyclaceae</taxon>
        <taxon>Azospira</taxon>
    </lineage>
</organism>
<keyword evidence="8 15" id="KW-0479">Metal-binding</keyword>
<evidence type="ECO:0000313" key="19">
    <source>
        <dbReference type="Proteomes" id="UP000663444"/>
    </source>
</evidence>
<evidence type="ECO:0000256" key="13">
    <source>
        <dbReference type="ARBA" id="ARBA00025634"/>
    </source>
</evidence>
<keyword evidence="10 15" id="KW-0460">Magnesium</keyword>
<dbReference type="InterPro" id="IPR015890">
    <property type="entry name" value="Chorismate_C"/>
</dbReference>
<feature type="domain" description="Anthranilate synthase component I N-terminal" evidence="17">
    <location>
        <begin position="26"/>
        <end position="173"/>
    </location>
</feature>
<evidence type="ECO:0000256" key="7">
    <source>
        <dbReference type="ARBA" id="ARBA00022605"/>
    </source>
</evidence>
<comment type="cofactor">
    <cofactor evidence="1 15">
        <name>Mg(2+)</name>
        <dbReference type="ChEBI" id="CHEBI:18420"/>
    </cofactor>
</comment>
<dbReference type="AlphaFoldDB" id="A0A974SNU2"/>
<comment type="pathway">
    <text evidence="2 15">Amino-acid biosynthesis; L-tryptophan biosynthesis; L-tryptophan from chorismate: step 1/5.</text>
</comment>
<name>A0A974SNU2_9RHOO</name>
<evidence type="ECO:0000256" key="6">
    <source>
        <dbReference type="ARBA" id="ARBA00020653"/>
    </source>
</evidence>
<evidence type="ECO:0000256" key="14">
    <source>
        <dbReference type="ARBA" id="ARBA00047683"/>
    </source>
</evidence>
<evidence type="ECO:0000259" key="16">
    <source>
        <dbReference type="Pfam" id="PF00425"/>
    </source>
</evidence>
<comment type="function">
    <text evidence="13 15">Part of a heterotetrameric complex that catalyzes the two-step biosynthesis of anthranilate, an intermediate in the biosynthesis of L-tryptophan. In the first step, the glutamine-binding beta subunit (TrpG) of anthranilate synthase (AS) provides the glutamine amidotransferase activity which generates ammonia as a substrate that, along with chorismate, is used in the second step, catalyzed by the large alpha subunit of AS (TrpE) to produce anthranilate. In the absence of TrpG, TrpE can synthesize anthranilate directly from chorismate and high concentrations of ammonia.</text>
</comment>
<dbReference type="GO" id="GO:0004049">
    <property type="term" value="F:anthranilate synthase activity"/>
    <property type="evidence" value="ECO:0007669"/>
    <property type="project" value="UniProtKB-EC"/>
</dbReference>
<accession>A0A974SNU2</accession>
<comment type="subunit">
    <text evidence="4 15">Heterotetramer consisting of two non-identical subunits: a beta subunit (TrpG) and a large alpha subunit (TrpE).</text>
</comment>
<dbReference type="InterPro" id="IPR005256">
    <property type="entry name" value="Anth_synth_I_PabB"/>
</dbReference>
<evidence type="ECO:0000256" key="11">
    <source>
        <dbReference type="ARBA" id="ARBA00023141"/>
    </source>
</evidence>
<keyword evidence="7 15" id="KW-0028">Amino-acid biosynthesis</keyword>
<dbReference type="NCBIfam" id="TIGR00564">
    <property type="entry name" value="trpE_most"/>
    <property type="match status" value="1"/>
</dbReference>
<evidence type="ECO:0000256" key="12">
    <source>
        <dbReference type="ARBA" id="ARBA00023239"/>
    </source>
</evidence>
<evidence type="ECO:0000256" key="8">
    <source>
        <dbReference type="ARBA" id="ARBA00022723"/>
    </source>
</evidence>
<feature type="domain" description="Chorismate-utilising enzyme C-terminal" evidence="16">
    <location>
        <begin position="223"/>
        <end position="479"/>
    </location>
</feature>
<dbReference type="InterPro" id="IPR006805">
    <property type="entry name" value="Anth_synth_I_N"/>
</dbReference>
<keyword evidence="19" id="KW-1185">Reference proteome</keyword>
<protein>
    <recommendedName>
        <fullName evidence="6 15">Anthranilate synthase component 1</fullName>
        <ecNumber evidence="5 15">4.1.3.27</ecNumber>
    </recommendedName>
</protein>
<evidence type="ECO:0000256" key="5">
    <source>
        <dbReference type="ARBA" id="ARBA00012266"/>
    </source>
</evidence>
<evidence type="ECO:0000256" key="9">
    <source>
        <dbReference type="ARBA" id="ARBA00022822"/>
    </source>
</evidence>
<keyword evidence="9 15" id="KW-0822">Tryptophan biosynthesis</keyword>